<evidence type="ECO:0000259" key="4">
    <source>
        <dbReference type="PROSITE" id="PS50893"/>
    </source>
</evidence>
<protein>
    <submittedName>
        <fullName evidence="5">ATP-binding cassette domain-containing protein</fullName>
    </submittedName>
</protein>
<proteinExistence type="predicted"/>
<dbReference type="InterPro" id="IPR039421">
    <property type="entry name" value="Type_1_exporter"/>
</dbReference>
<dbReference type="PANTHER" id="PTHR43394:SF1">
    <property type="entry name" value="ATP-BINDING CASSETTE SUB-FAMILY B MEMBER 10, MITOCHONDRIAL"/>
    <property type="match status" value="1"/>
</dbReference>
<accession>A0A844EGR2</accession>
<evidence type="ECO:0000256" key="2">
    <source>
        <dbReference type="ARBA" id="ARBA00022840"/>
    </source>
</evidence>
<dbReference type="Pfam" id="PF00005">
    <property type="entry name" value="ABC_tran"/>
    <property type="match status" value="1"/>
</dbReference>
<evidence type="ECO:0000313" key="6">
    <source>
        <dbReference type="Proteomes" id="UP000491237"/>
    </source>
</evidence>
<dbReference type="InterPro" id="IPR027417">
    <property type="entry name" value="P-loop_NTPase"/>
</dbReference>
<dbReference type="PANTHER" id="PTHR43394">
    <property type="entry name" value="ATP-DEPENDENT PERMEASE MDL1, MITOCHONDRIAL"/>
    <property type="match status" value="1"/>
</dbReference>
<feature type="chain" id="PRO_5039643952" evidence="3">
    <location>
        <begin position="22"/>
        <end position="311"/>
    </location>
</feature>
<feature type="domain" description="ABC transporter" evidence="4">
    <location>
        <begin position="72"/>
        <end position="306"/>
    </location>
</feature>
<keyword evidence="3" id="KW-0732">Signal</keyword>
<evidence type="ECO:0000256" key="1">
    <source>
        <dbReference type="ARBA" id="ARBA00022741"/>
    </source>
</evidence>
<dbReference type="SUPFAM" id="SSF52540">
    <property type="entry name" value="P-loop containing nucleoside triphosphate hydrolases"/>
    <property type="match status" value="1"/>
</dbReference>
<dbReference type="InterPro" id="IPR003439">
    <property type="entry name" value="ABC_transporter-like_ATP-bd"/>
</dbReference>
<dbReference type="AlphaFoldDB" id="A0A844EGR2"/>
<dbReference type="Gene3D" id="3.40.50.300">
    <property type="entry name" value="P-loop containing nucleotide triphosphate hydrolases"/>
    <property type="match status" value="1"/>
</dbReference>
<dbReference type="InterPro" id="IPR003593">
    <property type="entry name" value="AAA+_ATPase"/>
</dbReference>
<dbReference type="CDD" id="cd03247">
    <property type="entry name" value="ABCC_cytochrome_bd"/>
    <property type="match status" value="1"/>
</dbReference>
<evidence type="ECO:0000256" key="3">
    <source>
        <dbReference type="SAM" id="SignalP"/>
    </source>
</evidence>
<dbReference type="GO" id="GO:0015421">
    <property type="term" value="F:ABC-type oligopeptide transporter activity"/>
    <property type="evidence" value="ECO:0007669"/>
    <property type="project" value="TreeGrafter"/>
</dbReference>
<dbReference type="GO" id="GO:0005524">
    <property type="term" value="F:ATP binding"/>
    <property type="evidence" value="ECO:0007669"/>
    <property type="project" value="UniProtKB-KW"/>
</dbReference>
<dbReference type="InterPro" id="IPR017871">
    <property type="entry name" value="ABC_transporter-like_CS"/>
</dbReference>
<dbReference type="GO" id="GO:0016887">
    <property type="term" value="F:ATP hydrolysis activity"/>
    <property type="evidence" value="ECO:0007669"/>
    <property type="project" value="InterPro"/>
</dbReference>
<gene>
    <name evidence="5" type="ORF">GKC44_08325</name>
</gene>
<dbReference type="PROSITE" id="PS50893">
    <property type="entry name" value="ABC_TRANSPORTER_2"/>
    <property type="match status" value="1"/>
</dbReference>
<sequence>SAYQFTATKSMANWVAAFALAIFPAVSPFVNMSQGASEWPVYRRSIERVNALDISDDKPIDQQKLAGSFKELKINQLTFKYQDGNRNVVKHISMDIHPGEKIALLGPSGTGKSTFLKLVVGDLTPTDGEVLINGQNILNLQSVRSSLFGILDQQPYLFDTTVMNNVRLGNTNASDQQVKDALAAVGLKDLIESLPDKYDTEVQEAGKRFSGGERQRLSLARILLQDAPIIILDEPTVSLDPITEKKLLDKVFELLHDKTIIWVTHHLAGITHVDQVRFMENGEFDMQGTPQELYQTEARFRQLYDLDRGRA</sequence>
<dbReference type="SMART" id="SM00382">
    <property type="entry name" value="AAA"/>
    <property type="match status" value="1"/>
</dbReference>
<evidence type="ECO:0000313" key="5">
    <source>
        <dbReference type="EMBL" id="MSE21249.1"/>
    </source>
</evidence>
<keyword evidence="1" id="KW-0547">Nucleotide-binding</keyword>
<feature type="signal peptide" evidence="3">
    <location>
        <begin position="1"/>
        <end position="21"/>
    </location>
</feature>
<dbReference type="PROSITE" id="PS00211">
    <property type="entry name" value="ABC_TRANSPORTER_1"/>
    <property type="match status" value="1"/>
</dbReference>
<feature type="non-terminal residue" evidence="5">
    <location>
        <position position="1"/>
    </location>
</feature>
<dbReference type="EMBL" id="WKKY01000329">
    <property type="protein sequence ID" value="MSE21249.1"/>
    <property type="molecule type" value="Genomic_DNA"/>
</dbReference>
<comment type="caution">
    <text evidence="5">The sequence shown here is derived from an EMBL/GenBank/DDBJ whole genome shotgun (WGS) entry which is preliminary data.</text>
</comment>
<reference evidence="5 6" key="1">
    <citation type="submission" date="2019-11" db="EMBL/GenBank/DDBJ databases">
        <title>Draft Genome Sequence of Plant Growth-Promoting Rhizosphere-Associated Bacteria.</title>
        <authorList>
            <person name="Vasilyev I.Y."/>
            <person name="Radchenko V."/>
            <person name="Ilnitskaya E.V."/>
        </authorList>
    </citation>
    <scope>NUCLEOTIDE SEQUENCE [LARGE SCALE GENOMIC DNA]</scope>
    <source>
        <strain evidence="5 6">VRA_07sq_f</strain>
    </source>
</reference>
<name>A0A844EGR2_9LACO</name>
<organism evidence="5 6">
    <name type="scientific">Lentilactobacillus parabuchneri</name>
    <dbReference type="NCBI Taxonomy" id="152331"/>
    <lineage>
        <taxon>Bacteria</taxon>
        <taxon>Bacillati</taxon>
        <taxon>Bacillota</taxon>
        <taxon>Bacilli</taxon>
        <taxon>Lactobacillales</taxon>
        <taxon>Lactobacillaceae</taxon>
        <taxon>Lentilactobacillus</taxon>
    </lineage>
</organism>
<dbReference type="Proteomes" id="UP000491237">
    <property type="component" value="Unassembled WGS sequence"/>
</dbReference>
<keyword evidence="2 5" id="KW-0067">ATP-binding</keyword>